<organism evidence="1 2">
    <name type="scientific">Adineta steineri</name>
    <dbReference type="NCBI Taxonomy" id="433720"/>
    <lineage>
        <taxon>Eukaryota</taxon>
        <taxon>Metazoa</taxon>
        <taxon>Spiralia</taxon>
        <taxon>Gnathifera</taxon>
        <taxon>Rotifera</taxon>
        <taxon>Eurotatoria</taxon>
        <taxon>Bdelloidea</taxon>
        <taxon>Adinetida</taxon>
        <taxon>Adinetidae</taxon>
        <taxon>Adineta</taxon>
    </lineage>
</organism>
<comment type="caution">
    <text evidence="1">The sequence shown here is derived from an EMBL/GenBank/DDBJ whole genome shotgun (WGS) entry which is preliminary data.</text>
</comment>
<feature type="non-terminal residue" evidence="1">
    <location>
        <position position="1"/>
    </location>
</feature>
<sequence length="121" mass="13269">DIPEIIPVTPASISIPAPLPSPAPVLTPSLLPTVPSISTPLTVVEESQATTINTVDGSDDPFLIQIRNFSEKNKLKPVTKPNTVDKVPSATSNMMDYIKKKLDDRRKFLRKQEDDSKDSDD</sequence>
<dbReference type="EMBL" id="CAJOBB010012128">
    <property type="protein sequence ID" value="CAF4271754.1"/>
    <property type="molecule type" value="Genomic_DNA"/>
</dbReference>
<protein>
    <submittedName>
        <fullName evidence="1">Uncharacterized protein</fullName>
    </submittedName>
</protein>
<dbReference type="Proteomes" id="UP000663868">
    <property type="component" value="Unassembled WGS sequence"/>
</dbReference>
<evidence type="ECO:0000313" key="1">
    <source>
        <dbReference type="EMBL" id="CAF4271754.1"/>
    </source>
</evidence>
<proteinExistence type="predicted"/>
<reference evidence="1" key="1">
    <citation type="submission" date="2021-02" db="EMBL/GenBank/DDBJ databases">
        <authorList>
            <person name="Nowell W R."/>
        </authorList>
    </citation>
    <scope>NUCLEOTIDE SEQUENCE</scope>
</reference>
<evidence type="ECO:0000313" key="2">
    <source>
        <dbReference type="Proteomes" id="UP000663868"/>
    </source>
</evidence>
<gene>
    <name evidence="1" type="ORF">KXQ929_LOCUS43928</name>
</gene>
<dbReference type="AlphaFoldDB" id="A0A820G2M7"/>
<accession>A0A820G2M7</accession>
<name>A0A820G2M7_9BILA</name>